<accession>A0A2W5K6G2</accession>
<dbReference type="Proteomes" id="UP000249577">
    <property type="component" value="Unassembled WGS sequence"/>
</dbReference>
<proteinExistence type="predicted"/>
<evidence type="ECO:0000313" key="2">
    <source>
        <dbReference type="EMBL" id="PZQ12411.1"/>
    </source>
</evidence>
<dbReference type="InterPro" id="IPR014914">
    <property type="entry name" value="RES_dom"/>
</dbReference>
<feature type="domain" description="RES" evidence="1">
    <location>
        <begin position="24"/>
        <end position="147"/>
    </location>
</feature>
<dbReference type="EMBL" id="QFPN01000009">
    <property type="protein sequence ID" value="PZQ12411.1"/>
    <property type="molecule type" value="Genomic_DNA"/>
</dbReference>
<evidence type="ECO:0000313" key="3">
    <source>
        <dbReference type="Proteomes" id="UP000249577"/>
    </source>
</evidence>
<gene>
    <name evidence="2" type="ORF">DI565_16450</name>
</gene>
<protein>
    <recommendedName>
        <fullName evidence="1">RES domain-containing protein</fullName>
    </recommendedName>
</protein>
<name>A0A2W5K6G2_ANCNO</name>
<reference evidence="2 3" key="1">
    <citation type="submission" date="2017-08" db="EMBL/GenBank/DDBJ databases">
        <title>Infants hospitalized years apart are colonized by the same room-sourced microbial strains.</title>
        <authorList>
            <person name="Brooks B."/>
            <person name="Olm M.R."/>
            <person name="Firek B.A."/>
            <person name="Baker R."/>
            <person name="Thomas B.C."/>
            <person name="Morowitz M.J."/>
            <person name="Banfield J.F."/>
        </authorList>
    </citation>
    <scope>NUCLEOTIDE SEQUENCE [LARGE SCALE GENOMIC DNA]</scope>
    <source>
        <strain evidence="2">S2_005_003_R2_43</strain>
    </source>
</reference>
<comment type="caution">
    <text evidence="2">The sequence shown here is derived from an EMBL/GenBank/DDBJ whole genome shotgun (WGS) entry which is preliminary data.</text>
</comment>
<dbReference type="SMART" id="SM00953">
    <property type="entry name" value="RES"/>
    <property type="match status" value="1"/>
</dbReference>
<sequence>MTGQVLAQGMTCYRIGDPTGSYPIFDATGSTLFPGRWNTPGSPMIYAARSYSTALLEKLVHGAGTIPPNQHFIEITIDRGASYEMFSPPNLAGWDDFPPVVSKAYGETWFQDKRSLLLIVPSVVARQEQNVLINPTHSEFPLARASLHQPVHWDKRLFGVI</sequence>
<dbReference type="AlphaFoldDB" id="A0A2W5K6G2"/>
<organism evidence="2 3">
    <name type="scientific">Ancylobacter novellus</name>
    <name type="common">Thiobacillus novellus</name>
    <dbReference type="NCBI Taxonomy" id="921"/>
    <lineage>
        <taxon>Bacteria</taxon>
        <taxon>Pseudomonadati</taxon>
        <taxon>Pseudomonadota</taxon>
        <taxon>Alphaproteobacteria</taxon>
        <taxon>Hyphomicrobiales</taxon>
        <taxon>Xanthobacteraceae</taxon>
        <taxon>Ancylobacter</taxon>
    </lineage>
</organism>
<evidence type="ECO:0000259" key="1">
    <source>
        <dbReference type="SMART" id="SM00953"/>
    </source>
</evidence>
<dbReference type="Pfam" id="PF08808">
    <property type="entry name" value="RES"/>
    <property type="match status" value="1"/>
</dbReference>